<dbReference type="Proteomes" id="UP001652564">
    <property type="component" value="Unassembled WGS sequence"/>
</dbReference>
<accession>A0ABT2ZNT0</accession>
<comment type="caution">
    <text evidence="1">The sequence shown here is derived from an EMBL/GenBank/DDBJ whole genome shotgun (WGS) entry which is preliminary data.</text>
</comment>
<protein>
    <submittedName>
        <fullName evidence="1">Helix-turn-helix domain-containing protein</fullName>
    </submittedName>
</protein>
<evidence type="ECO:0000313" key="2">
    <source>
        <dbReference type="Proteomes" id="UP001652564"/>
    </source>
</evidence>
<evidence type="ECO:0000313" key="1">
    <source>
        <dbReference type="EMBL" id="MCV2872722.1"/>
    </source>
</evidence>
<dbReference type="RefSeq" id="WP_263739898.1">
    <property type="nucleotide sequence ID" value="NZ_JAOWKZ010000002.1"/>
</dbReference>
<proteinExistence type="predicted"/>
<organism evidence="1 2">
    <name type="scientific">Albidovulum litorale</name>
    <dbReference type="NCBI Taxonomy" id="2984134"/>
    <lineage>
        <taxon>Bacteria</taxon>
        <taxon>Pseudomonadati</taxon>
        <taxon>Pseudomonadota</taxon>
        <taxon>Alphaproteobacteria</taxon>
        <taxon>Rhodobacterales</taxon>
        <taxon>Paracoccaceae</taxon>
        <taxon>Albidovulum</taxon>
    </lineage>
</organism>
<name>A0ABT2ZNT0_9RHOB</name>
<reference evidence="1 2" key="1">
    <citation type="submission" date="2022-10" db="EMBL/GenBank/DDBJ databases">
        <title>Defluviimonas sp. nov., isolated from ocean surface sediments.</title>
        <authorList>
            <person name="He W."/>
            <person name="Wang L."/>
            <person name="Zhang D.-F."/>
        </authorList>
    </citation>
    <scope>NUCLEOTIDE SEQUENCE [LARGE SCALE GENOMIC DNA]</scope>
    <source>
        <strain evidence="1 2">WL0050</strain>
    </source>
</reference>
<keyword evidence="2" id="KW-1185">Reference proteome</keyword>
<dbReference type="EMBL" id="JAOWKZ010000002">
    <property type="protein sequence ID" value="MCV2872722.1"/>
    <property type="molecule type" value="Genomic_DNA"/>
</dbReference>
<gene>
    <name evidence="1" type="ORF">OEZ71_10495</name>
</gene>
<sequence length="133" mass="14738">MPMRSAQTYTVPELARTLGVTGAVRGWIRQGLPALNTQRPTLIMGSEAKEFLTERRQAKKRPLHPDEVYCLSCKAPRKFFENMVQLEQLPGKPVRITGFCAICEGSASRVVGAAQIGELERFFEVSGNKDEAA</sequence>